<evidence type="ECO:0000313" key="7">
    <source>
        <dbReference type="Proteomes" id="UP000182888"/>
    </source>
</evidence>
<evidence type="ECO:0000313" key="6">
    <source>
        <dbReference type="Proteomes" id="UP000046373"/>
    </source>
</evidence>
<keyword evidence="1" id="KW-0472">Membrane</keyword>
<proteinExistence type="predicted"/>
<dbReference type="EMBL" id="CCND01000011">
    <property type="protein sequence ID" value="CDX54657.1"/>
    <property type="molecule type" value="Genomic_DNA"/>
</dbReference>
<name>A0A090DLD1_MESPL</name>
<protein>
    <recommendedName>
        <fullName evidence="8">Cytochrome oxidase subunit III</fullName>
    </recommendedName>
</protein>
<evidence type="ECO:0000313" key="3">
    <source>
        <dbReference type="EMBL" id="CDX39036.1"/>
    </source>
</evidence>
<reference evidence="7" key="3">
    <citation type="submission" date="2014-08" db="EMBL/GenBank/DDBJ databases">
        <authorList>
            <person name="Edwards T."/>
        </authorList>
    </citation>
    <scope>NUCLEOTIDE SEQUENCE [LARGE SCALE GENOMIC DNA]</scope>
</reference>
<keyword evidence="1" id="KW-1133">Transmembrane helix</keyword>
<reference evidence="4" key="1">
    <citation type="submission" date="2014-08" db="EMBL/GenBank/DDBJ databases">
        <title>DNA barcoding of Bradysia (Diptera: Sciaridae) for detection of the immature stages on agricultural crops.</title>
        <authorList>
            <person name="Shin S."/>
            <person name="Jung S."/>
            <person name="Heller K."/>
            <person name="Menzel F."/>
            <person name="Hong T.-K."/>
            <person name="Lee H."/>
            <person name="Lee S."/>
        </authorList>
    </citation>
    <scope>NUCLEOTIDE SEQUENCE</scope>
</reference>
<dbReference type="Proteomes" id="UP000046373">
    <property type="component" value="Unassembled WGS sequence"/>
</dbReference>
<feature type="transmembrane region" description="Helical" evidence="1">
    <location>
        <begin position="28"/>
        <end position="50"/>
    </location>
</feature>
<organism evidence="2 5">
    <name type="scientific">Mesorhizobium plurifarium</name>
    <dbReference type="NCBI Taxonomy" id="69974"/>
    <lineage>
        <taxon>Bacteria</taxon>
        <taxon>Pseudomonadati</taxon>
        <taxon>Pseudomonadota</taxon>
        <taxon>Alphaproteobacteria</taxon>
        <taxon>Hyphomicrobiales</taxon>
        <taxon>Phyllobacteriaceae</taxon>
        <taxon>Mesorhizobium</taxon>
    </lineage>
</organism>
<dbReference type="Proteomes" id="UP000045285">
    <property type="component" value="Unassembled WGS sequence"/>
</dbReference>
<evidence type="ECO:0000256" key="1">
    <source>
        <dbReference type="SAM" id="Phobius"/>
    </source>
</evidence>
<keyword evidence="1" id="KW-0812">Transmembrane</keyword>
<dbReference type="EMBL" id="CCMZ01000008">
    <property type="protein sequence ID" value="CDX14769.1"/>
    <property type="molecule type" value="Genomic_DNA"/>
</dbReference>
<sequence length="54" mass="5761">MKWVVAGWLLFIVSALFFIAAAWRAGDLLALAGAVLFLVACFSFLVPIAAGKPH</sequence>
<dbReference type="AlphaFoldDB" id="A0A090DLD1"/>
<dbReference type="Proteomes" id="UP000182888">
    <property type="component" value="Unassembled WGS sequence"/>
</dbReference>
<evidence type="ECO:0008006" key="8">
    <source>
        <dbReference type="Google" id="ProtNLM"/>
    </source>
</evidence>
<evidence type="ECO:0000313" key="4">
    <source>
        <dbReference type="EMBL" id="CDX54657.1"/>
    </source>
</evidence>
<gene>
    <name evidence="4" type="ORF">MPL1032_190199</name>
    <name evidence="2" type="ORF">MPL3356_160135</name>
    <name evidence="3" type="ORF">MPLDJ20_240092</name>
</gene>
<reference evidence="5" key="4">
    <citation type="submission" date="2014-08" db="EMBL/GenBank/DDBJ databases">
        <authorList>
            <person name="Moulin L."/>
        </authorList>
    </citation>
    <scope>NUCLEOTIDE SEQUENCE [LARGE SCALE GENOMIC DNA]</scope>
</reference>
<feature type="transmembrane region" description="Helical" evidence="1">
    <location>
        <begin position="6"/>
        <end position="23"/>
    </location>
</feature>
<keyword evidence="5" id="KW-1185">Reference proteome</keyword>
<evidence type="ECO:0000313" key="2">
    <source>
        <dbReference type="EMBL" id="CDX14769.1"/>
    </source>
</evidence>
<evidence type="ECO:0000313" key="5">
    <source>
        <dbReference type="Proteomes" id="UP000045285"/>
    </source>
</evidence>
<dbReference type="EMBL" id="CCNB01000017">
    <property type="protein sequence ID" value="CDX39036.1"/>
    <property type="molecule type" value="Genomic_DNA"/>
</dbReference>
<accession>A0A090DLD1</accession>
<reference evidence="2 6" key="2">
    <citation type="submission" date="2014-08" db="EMBL/GenBank/DDBJ databases">
        <authorList>
            <person name="Moulin Lionel"/>
        </authorList>
    </citation>
    <scope>NUCLEOTIDE SEQUENCE [LARGE SCALE GENOMIC DNA]</scope>
</reference>